<proteinExistence type="inferred from homology"/>
<dbReference type="Gene3D" id="3.40.50.300">
    <property type="entry name" value="P-loop containing nucleotide triphosphate hydrolases"/>
    <property type="match status" value="3"/>
</dbReference>
<feature type="domain" description="UvrD-like helicase C-terminal" evidence="12">
    <location>
        <begin position="603"/>
        <end position="646"/>
    </location>
</feature>
<keyword evidence="4 11" id="KW-0378">Hydrolase</keyword>
<evidence type="ECO:0000259" key="12">
    <source>
        <dbReference type="Pfam" id="PF13538"/>
    </source>
</evidence>
<evidence type="ECO:0000259" key="13">
    <source>
        <dbReference type="Pfam" id="PF21185"/>
    </source>
</evidence>
<accession>A0A177NGE2</accession>
<dbReference type="InterPro" id="IPR006344">
    <property type="entry name" value="RecD"/>
</dbReference>
<dbReference type="PANTHER" id="PTHR43788:SF6">
    <property type="entry name" value="DNA HELICASE B"/>
    <property type="match status" value="1"/>
</dbReference>
<reference evidence="14 15" key="1">
    <citation type="submission" date="2016-03" db="EMBL/GenBank/DDBJ databases">
        <authorList>
            <person name="Ploux O."/>
        </authorList>
    </citation>
    <scope>NUCLEOTIDE SEQUENCE [LARGE SCALE GENOMIC DNA]</scope>
    <source>
        <strain evidence="14 15">R-45378</strain>
    </source>
</reference>
<keyword evidence="2 11" id="KW-0547">Nucleotide-binding</keyword>
<keyword evidence="7 11" id="KW-0067">ATP-binding</keyword>
<dbReference type="AlphaFoldDB" id="A0A177NGE2"/>
<keyword evidence="6 11" id="KW-0269">Exonuclease</keyword>
<dbReference type="GO" id="GO:0008854">
    <property type="term" value="F:exodeoxyribonuclease V activity"/>
    <property type="evidence" value="ECO:0007669"/>
    <property type="project" value="InterPro"/>
</dbReference>
<dbReference type="HAMAP" id="MF_01487">
    <property type="entry name" value="RecD"/>
    <property type="match status" value="1"/>
</dbReference>
<dbReference type="InterPro" id="IPR027785">
    <property type="entry name" value="UvrD-like_helicase_C"/>
</dbReference>
<feature type="binding site" evidence="11">
    <location>
        <begin position="201"/>
        <end position="208"/>
    </location>
    <ligand>
        <name>ATP</name>
        <dbReference type="ChEBI" id="CHEBI:30616"/>
    </ligand>
</feature>
<evidence type="ECO:0000313" key="14">
    <source>
        <dbReference type="EMBL" id="OAI16259.1"/>
    </source>
</evidence>
<keyword evidence="5 11" id="KW-0347">Helicase</keyword>
<dbReference type="EC" id="5.6.2.3" evidence="11"/>
<evidence type="ECO:0000256" key="7">
    <source>
        <dbReference type="ARBA" id="ARBA00022840"/>
    </source>
</evidence>
<evidence type="ECO:0000256" key="9">
    <source>
        <dbReference type="ARBA" id="ARBA00023204"/>
    </source>
</evidence>
<dbReference type="GO" id="GO:0005524">
    <property type="term" value="F:ATP binding"/>
    <property type="evidence" value="ECO:0007669"/>
    <property type="project" value="UniProtKB-UniRule"/>
</dbReference>
<dbReference type="CDD" id="cd17933">
    <property type="entry name" value="DEXSc_RecD-like"/>
    <property type="match status" value="1"/>
</dbReference>
<dbReference type="SUPFAM" id="SSF52540">
    <property type="entry name" value="P-loop containing nucleoside triphosphate hydrolases"/>
    <property type="match status" value="2"/>
</dbReference>
<organism evidence="14 15">
    <name type="scientific">Methylomonas koyamae</name>
    <dbReference type="NCBI Taxonomy" id="702114"/>
    <lineage>
        <taxon>Bacteria</taxon>
        <taxon>Pseudomonadati</taxon>
        <taxon>Pseudomonadota</taxon>
        <taxon>Gammaproteobacteria</taxon>
        <taxon>Methylococcales</taxon>
        <taxon>Methylococcaceae</taxon>
        <taxon>Methylomonas</taxon>
    </lineage>
</organism>
<dbReference type="EMBL" id="LUUJ01000076">
    <property type="protein sequence ID" value="OAI16259.1"/>
    <property type="molecule type" value="Genomic_DNA"/>
</dbReference>
<dbReference type="Gene3D" id="1.10.10.1020">
    <property type="entry name" value="RecBCD complex, subunit RecD, N-terminal domain"/>
    <property type="match status" value="1"/>
</dbReference>
<dbReference type="Pfam" id="PF21185">
    <property type="entry name" value="RecD_N"/>
    <property type="match status" value="1"/>
</dbReference>
<evidence type="ECO:0000313" key="15">
    <source>
        <dbReference type="Proteomes" id="UP000077857"/>
    </source>
</evidence>
<gene>
    <name evidence="11" type="primary">recD</name>
    <name evidence="14" type="ORF">A1507_11920</name>
</gene>
<dbReference type="GO" id="GO:0016887">
    <property type="term" value="F:ATP hydrolysis activity"/>
    <property type="evidence" value="ECO:0007669"/>
    <property type="project" value="RHEA"/>
</dbReference>
<keyword evidence="8 11" id="KW-0238">DNA-binding</keyword>
<dbReference type="GO" id="GO:0043139">
    <property type="term" value="F:5'-3' DNA helicase activity"/>
    <property type="evidence" value="ECO:0007669"/>
    <property type="project" value="UniProtKB-UniRule"/>
</dbReference>
<evidence type="ECO:0000256" key="2">
    <source>
        <dbReference type="ARBA" id="ARBA00022741"/>
    </source>
</evidence>
<dbReference type="RefSeq" id="WP_064040443.1">
    <property type="nucleotide sequence ID" value="NZ_LUUJ01000076.1"/>
</dbReference>
<comment type="subunit">
    <text evidence="11">Heterotrimer of RecB, RecC and RecD. All subunits contribute to DNA-binding.</text>
</comment>
<dbReference type="GO" id="GO:0003677">
    <property type="term" value="F:DNA binding"/>
    <property type="evidence" value="ECO:0007669"/>
    <property type="project" value="UniProtKB-UniRule"/>
</dbReference>
<comment type="miscellaneous">
    <text evidence="11">In the RecBCD complex, RecB has a slow 3'-5' helicase, an exonuclease activity and loads RecA onto ssDNA, RecD has a fast 5'-3' helicase activity, while RecC stimulates the ATPase and processivity of the RecB helicase and contributes to recognition of the Chi site.</text>
</comment>
<name>A0A177NGE2_9GAMM</name>
<evidence type="ECO:0000256" key="8">
    <source>
        <dbReference type="ARBA" id="ARBA00023125"/>
    </source>
</evidence>
<evidence type="ECO:0000256" key="5">
    <source>
        <dbReference type="ARBA" id="ARBA00022806"/>
    </source>
</evidence>
<sequence length="668" mass="74521">MTQGLSVLENMDQWIVRGWLSHLNRAFVRFLLDQDQNASDAVLWAGALVSHQLDRGEVYLDLEKLCQQPGLTLAIPTDDAWKVEHELANRELSALQAFNLEHWLSALKQSKLVALGQGSTPLVLEGGRLYLRRYWHYQQTLNTSIQQRLQPIRDHLPVALRDQLTDLFPAIPETAENSKIPDWQKIACVLALRSRFTIVTGGPGTGKTTTLTKLLALLINLTQYESNHTKKLNILLAAPTGKAAARVSESIGKALDHLNVSEDIKQAIPKKASTLHRLLGSRHDSRRFIHHRDNPIVADIVVVDEGSMIDLEMMASLLDALPDTAQLILLGDKDQLASVEAGSVMGDLCFGAENSAYDESTRAWINQYAGELLDAPTVTGSAINQQTIMLRYSHRFNELSGIGQLAKAVNLGNAEQAQAVLNNLSTYADLIPEPRTEYLKLREQPNPDAANRLLKKLVTLNAGVNDNGKPNDRQGYGYYLAVIEENRPADNAQYDDWAKQVLVAFDTFQVLCALRRGVWGIEELNQRIEDWLFPQQKTSLWYEGRPVMVTRNDYNLGLMNGDIGIALKDSNGKLRVAFPNDDPLADIKIRWISPMRLPDVETAFAITVHKSQGSEFSHVALVLPENRSPVITRELIYTGITRAKENFTLLESSGNVFNQAILASCIFM</sequence>
<dbReference type="NCBIfam" id="TIGR01447">
    <property type="entry name" value="recD"/>
    <property type="match status" value="1"/>
</dbReference>
<dbReference type="InterPro" id="IPR027417">
    <property type="entry name" value="P-loop_NTPase"/>
</dbReference>
<dbReference type="OrthoDB" id="9803432at2"/>
<dbReference type="InterPro" id="IPR049550">
    <property type="entry name" value="RecD_N"/>
</dbReference>
<protein>
    <recommendedName>
        <fullName evidence="11">RecBCD enzyme subunit RecD</fullName>
        <ecNumber evidence="11">5.6.2.3</ecNumber>
    </recommendedName>
    <alternativeName>
        <fullName evidence="11">DNA 5'-3' helicase subunit RecD</fullName>
    </alternativeName>
    <alternativeName>
        <fullName evidence="11">Exonuclease V subunit RecD</fullName>
        <shortName evidence="11">ExoV subunit RecD</shortName>
    </alternativeName>
    <alternativeName>
        <fullName evidence="11">Helicase/nuclease RecBCD subunit RecD</fullName>
    </alternativeName>
</protein>
<dbReference type="GO" id="GO:0017116">
    <property type="term" value="F:single-stranded DNA helicase activity"/>
    <property type="evidence" value="ECO:0007669"/>
    <property type="project" value="TreeGrafter"/>
</dbReference>
<evidence type="ECO:0000256" key="10">
    <source>
        <dbReference type="ARBA" id="ARBA00023235"/>
    </source>
</evidence>
<dbReference type="GO" id="GO:0000724">
    <property type="term" value="P:double-strand break repair via homologous recombination"/>
    <property type="evidence" value="ECO:0007669"/>
    <property type="project" value="UniProtKB-UniRule"/>
</dbReference>
<evidence type="ECO:0000256" key="6">
    <source>
        <dbReference type="ARBA" id="ARBA00022839"/>
    </source>
</evidence>
<comment type="caution">
    <text evidence="14">The sequence shown here is derived from an EMBL/GenBank/DDBJ whole genome shotgun (WGS) entry which is preliminary data.</text>
</comment>
<evidence type="ECO:0000256" key="3">
    <source>
        <dbReference type="ARBA" id="ARBA00022763"/>
    </source>
</evidence>
<comment type="function">
    <text evidence="11">A helicase/nuclease that prepares dsDNA breaks (DSB) for recombinational DNA repair. Binds to DSBs and unwinds DNA via a highly rapid and processive ATP-dependent bidirectional helicase activity. Unwinds dsDNA until it encounters a Chi (crossover hotspot instigator) sequence from the 3' direction. Cuts ssDNA a few nucleotides 3' to the Chi site. The properties and activities of the enzyme are changed at Chi. The Chi-altered holoenzyme produces a long 3'-ssDNA overhang and facilitates RecA-binding to the ssDNA for homologous DNA recombination and repair. Holoenzyme degrades any linearized DNA that is unable to undergo homologous recombination. In the holoenzyme this subunit has ssDNA-dependent ATPase and 5'-3' helicase activity. When added to pre-assembled RecBC greatly stimulates nuclease activity and augments holoenzyme processivity. Negatively regulates the RecA-loading ability of RecBCD.</text>
</comment>
<evidence type="ECO:0000256" key="4">
    <source>
        <dbReference type="ARBA" id="ARBA00022801"/>
    </source>
</evidence>
<evidence type="ECO:0000256" key="1">
    <source>
        <dbReference type="ARBA" id="ARBA00022722"/>
    </source>
</evidence>
<dbReference type="PANTHER" id="PTHR43788">
    <property type="entry name" value="DNA2/NAM7 HELICASE FAMILY MEMBER"/>
    <property type="match status" value="1"/>
</dbReference>
<evidence type="ECO:0000256" key="11">
    <source>
        <dbReference type="HAMAP-Rule" id="MF_01487"/>
    </source>
</evidence>
<keyword evidence="3 11" id="KW-0227">DNA damage</keyword>
<feature type="domain" description="RecBCD enzyme subunit RecD N-terminal" evidence="13">
    <location>
        <begin position="17"/>
        <end position="130"/>
    </location>
</feature>
<dbReference type="Proteomes" id="UP000077857">
    <property type="component" value="Unassembled WGS sequence"/>
</dbReference>
<keyword evidence="10 11" id="KW-0413">Isomerase</keyword>
<keyword evidence="1 11" id="KW-0540">Nuclease</keyword>
<dbReference type="InterPro" id="IPR041851">
    <property type="entry name" value="RecD_N_sf"/>
</dbReference>
<comment type="catalytic activity">
    <reaction evidence="11">
        <text>ATP + H2O = ADP + phosphate + H(+)</text>
        <dbReference type="Rhea" id="RHEA:13065"/>
        <dbReference type="ChEBI" id="CHEBI:15377"/>
        <dbReference type="ChEBI" id="CHEBI:15378"/>
        <dbReference type="ChEBI" id="CHEBI:30616"/>
        <dbReference type="ChEBI" id="CHEBI:43474"/>
        <dbReference type="ChEBI" id="CHEBI:456216"/>
        <dbReference type="EC" id="5.6.2.3"/>
    </reaction>
</comment>
<keyword evidence="9 11" id="KW-0234">DNA repair</keyword>
<dbReference type="Pfam" id="PF13538">
    <property type="entry name" value="UvrD_C_2"/>
    <property type="match status" value="1"/>
</dbReference>
<dbReference type="CDD" id="cd18809">
    <property type="entry name" value="SF1_C_RecD"/>
    <property type="match status" value="1"/>
</dbReference>
<dbReference type="GO" id="GO:0009338">
    <property type="term" value="C:exodeoxyribonuclease V complex"/>
    <property type="evidence" value="ECO:0007669"/>
    <property type="project" value="InterPro"/>
</dbReference>
<dbReference type="InterPro" id="IPR050534">
    <property type="entry name" value="Coronavir_polyprotein_1ab"/>
</dbReference>
<comment type="similarity">
    <text evidence="11">Belongs to the RecD family.</text>
</comment>
<dbReference type="Pfam" id="PF13245">
    <property type="entry name" value="AAA_19"/>
    <property type="match status" value="1"/>
</dbReference>